<dbReference type="WBParaSite" id="EN70_11145">
    <property type="protein sequence ID" value="EN70_11145"/>
    <property type="gene ID" value="EN70_11145"/>
</dbReference>
<evidence type="ECO:0000313" key="1">
    <source>
        <dbReference type="Proteomes" id="UP000095285"/>
    </source>
</evidence>
<protein>
    <submittedName>
        <fullName evidence="2">Ovule protein</fullName>
    </submittedName>
</protein>
<keyword evidence="1" id="KW-1185">Reference proteome</keyword>
<proteinExistence type="predicted"/>
<dbReference type="Proteomes" id="UP000095285">
    <property type="component" value="Unassembled WGS sequence"/>
</dbReference>
<reference evidence="1" key="1">
    <citation type="submission" date="2012-04" db="EMBL/GenBank/DDBJ databases">
        <title>The Genome Sequence of Loa loa.</title>
        <authorList>
            <consortium name="The Broad Institute Genome Sequencing Platform"/>
            <consortium name="Broad Institute Genome Sequencing Center for Infectious Disease"/>
            <person name="Nutman T.B."/>
            <person name="Fink D.L."/>
            <person name="Russ C."/>
            <person name="Young S."/>
            <person name="Zeng Q."/>
            <person name="Gargeya S."/>
            <person name="Alvarado L."/>
            <person name="Berlin A."/>
            <person name="Chapman S.B."/>
            <person name="Chen Z."/>
            <person name="Freedman E."/>
            <person name="Gellesch M."/>
            <person name="Goldberg J."/>
            <person name="Griggs A."/>
            <person name="Gujja S."/>
            <person name="Heilman E.R."/>
            <person name="Heiman D."/>
            <person name="Howarth C."/>
            <person name="Mehta T."/>
            <person name="Neiman D."/>
            <person name="Pearson M."/>
            <person name="Roberts A."/>
            <person name="Saif S."/>
            <person name="Shea T."/>
            <person name="Shenoy N."/>
            <person name="Sisk P."/>
            <person name="Stolte C."/>
            <person name="Sykes S."/>
            <person name="White J."/>
            <person name="Yandava C."/>
            <person name="Haas B."/>
            <person name="Henn M.R."/>
            <person name="Nusbaum C."/>
            <person name="Birren B."/>
        </authorList>
    </citation>
    <scope>NUCLEOTIDE SEQUENCE [LARGE SCALE GENOMIC DNA]</scope>
</reference>
<name>A0A1I7V8W1_LOALO</name>
<accession>A0A1I7V8W1</accession>
<reference evidence="2" key="2">
    <citation type="submission" date="2016-11" db="UniProtKB">
        <authorList>
            <consortium name="WormBaseParasite"/>
        </authorList>
    </citation>
    <scope>IDENTIFICATION</scope>
</reference>
<organism evidence="1 2">
    <name type="scientific">Loa loa</name>
    <name type="common">Eye worm</name>
    <name type="synonym">Filaria loa</name>
    <dbReference type="NCBI Taxonomy" id="7209"/>
    <lineage>
        <taxon>Eukaryota</taxon>
        <taxon>Metazoa</taxon>
        <taxon>Ecdysozoa</taxon>
        <taxon>Nematoda</taxon>
        <taxon>Chromadorea</taxon>
        <taxon>Rhabditida</taxon>
        <taxon>Spirurina</taxon>
        <taxon>Spiruromorpha</taxon>
        <taxon>Filarioidea</taxon>
        <taxon>Onchocercidae</taxon>
        <taxon>Loa</taxon>
    </lineage>
</organism>
<evidence type="ECO:0000313" key="2">
    <source>
        <dbReference type="WBParaSite" id="EN70_11145"/>
    </source>
</evidence>
<dbReference type="AlphaFoldDB" id="A0A1I7V8W1"/>
<sequence length="109" mass="12457">MYKEGRVAEEKDGAQRVLWTRVLYNSVYKQRSPASTASQPSSSLSPLAPVIPVAIPKIHRAAVPVILTMFLYPRCYYEYFNSVDPRSEVSSTILEDLIYYPCYRILSSF</sequence>